<dbReference type="InterPro" id="IPR036038">
    <property type="entry name" value="Aminotransferase-like"/>
</dbReference>
<dbReference type="Proteomes" id="UP000736335">
    <property type="component" value="Unassembled WGS sequence"/>
</dbReference>
<dbReference type="Gene3D" id="3.20.10.10">
    <property type="entry name" value="D-amino Acid Aminotransferase, subunit A, domain 2"/>
    <property type="match status" value="1"/>
</dbReference>
<dbReference type="InterPro" id="IPR043132">
    <property type="entry name" value="BCAT-like_C"/>
</dbReference>
<keyword evidence="2" id="KW-0032">Aminotransferase</keyword>
<dbReference type="OrthoDB" id="64220at2759"/>
<accession>A0A9P6L7H2</accession>
<dbReference type="PANTHER" id="PTHR42743:SF11">
    <property type="entry name" value="AMINODEOXYCHORISMATE LYASE"/>
    <property type="match status" value="1"/>
</dbReference>
<proteinExistence type="inferred from homology"/>
<reference evidence="2" key="1">
    <citation type="journal article" date="2020" name="Nat. Commun.">
        <title>Large-scale genome sequencing of mycorrhizal fungi provides insights into the early evolution of symbiotic traits.</title>
        <authorList>
            <person name="Miyauchi S."/>
            <person name="Kiss E."/>
            <person name="Kuo A."/>
            <person name="Drula E."/>
            <person name="Kohler A."/>
            <person name="Sanchez-Garcia M."/>
            <person name="Morin E."/>
            <person name="Andreopoulos B."/>
            <person name="Barry K.W."/>
            <person name="Bonito G."/>
            <person name="Buee M."/>
            <person name="Carver A."/>
            <person name="Chen C."/>
            <person name="Cichocki N."/>
            <person name="Clum A."/>
            <person name="Culley D."/>
            <person name="Crous P.W."/>
            <person name="Fauchery L."/>
            <person name="Girlanda M."/>
            <person name="Hayes R.D."/>
            <person name="Keri Z."/>
            <person name="LaButti K."/>
            <person name="Lipzen A."/>
            <person name="Lombard V."/>
            <person name="Magnuson J."/>
            <person name="Maillard F."/>
            <person name="Murat C."/>
            <person name="Nolan M."/>
            <person name="Ohm R.A."/>
            <person name="Pangilinan J."/>
            <person name="Pereira M.F."/>
            <person name="Perotto S."/>
            <person name="Peter M."/>
            <person name="Pfister S."/>
            <person name="Riley R."/>
            <person name="Sitrit Y."/>
            <person name="Stielow J.B."/>
            <person name="Szollosi G."/>
            <person name="Zifcakova L."/>
            <person name="Stursova M."/>
            <person name="Spatafora J.W."/>
            <person name="Tedersoo L."/>
            <person name="Vaario L.M."/>
            <person name="Yamada A."/>
            <person name="Yan M."/>
            <person name="Wang P."/>
            <person name="Xu J."/>
            <person name="Bruns T."/>
            <person name="Baldrian P."/>
            <person name="Vilgalys R."/>
            <person name="Dunand C."/>
            <person name="Henrissat B."/>
            <person name="Grigoriev I.V."/>
            <person name="Hibbett D."/>
            <person name="Nagy L.G."/>
            <person name="Martin F.M."/>
        </authorList>
    </citation>
    <scope>NUCLEOTIDE SEQUENCE</scope>
    <source>
        <strain evidence="2">UH-Tt-Lm1</strain>
    </source>
</reference>
<protein>
    <submittedName>
        <fullName evidence="2">Aminotransferase</fullName>
    </submittedName>
</protein>
<evidence type="ECO:0000313" key="3">
    <source>
        <dbReference type="Proteomes" id="UP000736335"/>
    </source>
</evidence>
<dbReference type="SUPFAM" id="SSF56752">
    <property type="entry name" value="D-aminoacid aminotransferase-like PLP-dependent enzymes"/>
    <property type="match status" value="1"/>
</dbReference>
<dbReference type="EMBL" id="WIUZ02000006">
    <property type="protein sequence ID" value="KAF9785695.1"/>
    <property type="molecule type" value="Genomic_DNA"/>
</dbReference>
<gene>
    <name evidence="2" type="ORF">BJ322DRAFT_732074</name>
</gene>
<dbReference type="PANTHER" id="PTHR42743">
    <property type="entry name" value="AMINO-ACID AMINOTRANSFERASE"/>
    <property type="match status" value="1"/>
</dbReference>
<comment type="similarity">
    <text evidence="1">Belongs to the class-IV pyridoxal-phosphate-dependent aminotransferase family.</text>
</comment>
<keyword evidence="3" id="KW-1185">Reference proteome</keyword>
<organism evidence="2 3">
    <name type="scientific">Thelephora terrestris</name>
    <dbReference type="NCBI Taxonomy" id="56493"/>
    <lineage>
        <taxon>Eukaryota</taxon>
        <taxon>Fungi</taxon>
        <taxon>Dikarya</taxon>
        <taxon>Basidiomycota</taxon>
        <taxon>Agaricomycotina</taxon>
        <taxon>Agaricomycetes</taxon>
        <taxon>Thelephorales</taxon>
        <taxon>Thelephoraceae</taxon>
        <taxon>Thelephora</taxon>
    </lineage>
</organism>
<dbReference type="GO" id="GO:0046394">
    <property type="term" value="P:carboxylic acid biosynthetic process"/>
    <property type="evidence" value="ECO:0007669"/>
    <property type="project" value="UniProtKB-ARBA"/>
</dbReference>
<dbReference type="InterPro" id="IPR050571">
    <property type="entry name" value="Class-IV_PLP-Dep_Aminotrnsfr"/>
</dbReference>
<reference evidence="2" key="2">
    <citation type="submission" date="2020-11" db="EMBL/GenBank/DDBJ databases">
        <authorList>
            <consortium name="DOE Joint Genome Institute"/>
            <person name="Kuo A."/>
            <person name="Miyauchi S."/>
            <person name="Kiss E."/>
            <person name="Drula E."/>
            <person name="Kohler A."/>
            <person name="Sanchez-Garcia M."/>
            <person name="Andreopoulos B."/>
            <person name="Barry K.W."/>
            <person name="Bonito G."/>
            <person name="Buee M."/>
            <person name="Carver A."/>
            <person name="Chen C."/>
            <person name="Cichocki N."/>
            <person name="Clum A."/>
            <person name="Culley D."/>
            <person name="Crous P.W."/>
            <person name="Fauchery L."/>
            <person name="Girlanda M."/>
            <person name="Hayes R."/>
            <person name="Keri Z."/>
            <person name="Labutti K."/>
            <person name="Lipzen A."/>
            <person name="Lombard V."/>
            <person name="Magnuson J."/>
            <person name="Maillard F."/>
            <person name="Morin E."/>
            <person name="Murat C."/>
            <person name="Nolan M."/>
            <person name="Ohm R."/>
            <person name="Pangilinan J."/>
            <person name="Pereira M."/>
            <person name="Perotto S."/>
            <person name="Peter M."/>
            <person name="Riley R."/>
            <person name="Sitrit Y."/>
            <person name="Stielow B."/>
            <person name="Szollosi G."/>
            <person name="Zifcakova L."/>
            <person name="Stursova M."/>
            <person name="Spatafora J.W."/>
            <person name="Tedersoo L."/>
            <person name="Vaario L.-M."/>
            <person name="Yamada A."/>
            <person name="Yan M."/>
            <person name="Wang P."/>
            <person name="Xu J."/>
            <person name="Bruns T."/>
            <person name="Baldrian P."/>
            <person name="Vilgalys R."/>
            <person name="Henrissat B."/>
            <person name="Grigoriev I.V."/>
            <person name="Hibbett D."/>
            <person name="Nagy L.G."/>
            <person name="Martin F.M."/>
        </authorList>
    </citation>
    <scope>NUCLEOTIDE SEQUENCE</scope>
    <source>
        <strain evidence="2">UH-Tt-Lm1</strain>
    </source>
</reference>
<keyword evidence="2" id="KW-0808">Transferase</keyword>
<evidence type="ECO:0000313" key="2">
    <source>
        <dbReference type="EMBL" id="KAF9785695.1"/>
    </source>
</evidence>
<comment type="caution">
    <text evidence="2">The sequence shown here is derived from an EMBL/GenBank/DDBJ whole genome shotgun (WGS) entry which is preliminary data.</text>
</comment>
<name>A0A9P6L7H2_9AGAM</name>
<dbReference type="AlphaFoldDB" id="A0A9P6L7H2"/>
<evidence type="ECO:0000256" key="1">
    <source>
        <dbReference type="ARBA" id="ARBA00009320"/>
    </source>
</evidence>
<sequence length="262" mass="29099">MSGDELDYQLISSLRYDREALLSAHWNTSRNGDRQSPYLLLSYTVDRFATAAKTHSWATPPEFDLHWLERRCDASLKGKDPSQPYKIRIVHSKRGEFSIESAPVPKLSKPEDLFIAATSNPTSSSPLLGPLISVYPDTEPTSPSIFTSTKTTNRKVYNLARARVSIPAVGVEPGTPKDVILYRPGGQVMETSIRNIAFWREGRWVTPPLRVGCLPGVARRMLIEDGKIVEGEVFTVDLKVGEILLLFNAVEGARLGELCTLS</sequence>
<dbReference type="GO" id="GO:0008483">
    <property type="term" value="F:transaminase activity"/>
    <property type="evidence" value="ECO:0007669"/>
    <property type="project" value="UniProtKB-KW"/>
</dbReference>
<dbReference type="Pfam" id="PF01063">
    <property type="entry name" value="Aminotran_4"/>
    <property type="match status" value="1"/>
</dbReference>
<dbReference type="InterPro" id="IPR001544">
    <property type="entry name" value="Aminotrans_IV"/>
</dbReference>